<feature type="domain" description="EAL" evidence="3">
    <location>
        <begin position="330"/>
        <end position="580"/>
    </location>
</feature>
<name>A0ABT3P0D3_9PROT</name>
<dbReference type="Pfam" id="PF00563">
    <property type="entry name" value="EAL"/>
    <property type="match status" value="1"/>
</dbReference>
<dbReference type="Gene3D" id="3.20.20.450">
    <property type="entry name" value="EAL domain"/>
    <property type="match status" value="1"/>
</dbReference>
<dbReference type="InterPro" id="IPR029787">
    <property type="entry name" value="Nucleotide_cyclase"/>
</dbReference>
<dbReference type="InterPro" id="IPR035919">
    <property type="entry name" value="EAL_sf"/>
</dbReference>
<dbReference type="SUPFAM" id="SSF55785">
    <property type="entry name" value="PYP-like sensor domain (PAS domain)"/>
    <property type="match status" value="1"/>
</dbReference>
<dbReference type="SUPFAM" id="SSF55073">
    <property type="entry name" value="Nucleotide cyclase"/>
    <property type="match status" value="1"/>
</dbReference>
<dbReference type="InterPro" id="IPR001633">
    <property type="entry name" value="EAL_dom"/>
</dbReference>
<gene>
    <name evidence="5" type="ORF">OF850_19890</name>
</gene>
<dbReference type="SMART" id="SM00267">
    <property type="entry name" value="GGDEF"/>
    <property type="match status" value="1"/>
</dbReference>
<dbReference type="PANTHER" id="PTHR44757">
    <property type="entry name" value="DIGUANYLATE CYCLASE DGCP"/>
    <property type="match status" value="1"/>
</dbReference>
<dbReference type="InterPro" id="IPR013655">
    <property type="entry name" value="PAS_fold_3"/>
</dbReference>
<dbReference type="Gene3D" id="3.30.450.20">
    <property type="entry name" value="PAS domain"/>
    <property type="match status" value="1"/>
</dbReference>
<organism evidence="5 6">
    <name type="scientific">Sabulicella glaciei</name>
    <dbReference type="NCBI Taxonomy" id="2984948"/>
    <lineage>
        <taxon>Bacteria</taxon>
        <taxon>Pseudomonadati</taxon>
        <taxon>Pseudomonadota</taxon>
        <taxon>Alphaproteobacteria</taxon>
        <taxon>Acetobacterales</taxon>
        <taxon>Acetobacteraceae</taxon>
        <taxon>Sabulicella</taxon>
    </lineage>
</organism>
<feature type="domain" description="PAC" evidence="2">
    <location>
        <begin position="103"/>
        <end position="156"/>
    </location>
</feature>
<dbReference type="PROSITE" id="PS50113">
    <property type="entry name" value="PAC"/>
    <property type="match status" value="1"/>
</dbReference>
<dbReference type="Pfam" id="PF00990">
    <property type="entry name" value="GGDEF"/>
    <property type="match status" value="1"/>
</dbReference>
<dbReference type="NCBIfam" id="TIGR00254">
    <property type="entry name" value="GGDEF"/>
    <property type="match status" value="1"/>
</dbReference>
<dbReference type="PROSITE" id="PS50883">
    <property type="entry name" value="EAL"/>
    <property type="match status" value="1"/>
</dbReference>
<protein>
    <submittedName>
        <fullName evidence="5">EAL domain-containing protein</fullName>
    </submittedName>
</protein>
<dbReference type="NCBIfam" id="TIGR00229">
    <property type="entry name" value="sensory_box"/>
    <property type="match status" value="1"/>
</dbReference>
<dbReference type="Gene3D" id="3.30.70.270">
    <property type="match status" value="1"/>
</dbReference>
<evidence type="ECO:0000259" key="2">
    <source>
        <dbReference type="PROSITE" id="PS50113"/>
    </source>
</evidence>
<dbReference type="InterPro" id="IPR000014">
    <property type="entry name" value="PAS"/>
</dbReference>
<dbReference type="RefSeq" id="WP_301592075.1">
    <property type="nucleotide sequence ID" value="NZ_JAPFQI010000023.1"/>
</dbReference>
<dbReference type="SMART" id="SM00086">
    <property type="entry name" value="PAC"/>
    <property type="match status" value="1"/>
</dbReference>
<dbReference type="InterPro" id="IPR043128">
    <property type="entry name" value="Rev_trsase/Diguanyl_cyclase"/>
</dbReference>
<dbReference type="SUPFAM" id="SSF141868">
    <property type="entry name" value="EAL domain-like"/>
    <property type="match status" value="1"/>
</dbReference>
<dbReference type="SMART" id="SM00091">
    <property type="entry name" value="PAS"/>
    <property type="match status" value="1"/>
</dbReference>
<reference evidence="5 6" key="1">
    <citation type="submission" date="2022-10" db="EMBL/GenBank/DDBJ databases">
        <title>Roseococcus glaciei nov., sp. nov., isolated from glacier.</title>
        <authorList>
            <person name="Liu Q."/>
            <person name="Xin Y.-H."/>
        </authorList>
    </citation>
    <scope>NUCLEOTIDE SEQUENCE [LARGE SCALE GENOMIC DNA]</scope>
    <source>
        <strain evidence="5 6">MDT2-1-1</strain>
    </source>
</reference>
<proteinExistence type="predicted"/>
<feature type="domain" description="PAS" evidence="1">
    <location>
        <begin position="30"/>
        <end position="102"/>
    </location>
</feature>
<dbReference type="PROSITE" id="PS50887">
    <property type="entry name" value="GGDEF"/>
    <property type="match status" value="1"/>
</dbReference>
<evidence type="ECO:0000313" key="5">
    <source>
        <dbReference type="EMBL" id="MCW8087868.1"/>
    </source>
</evidence>
<keyword evidence="6" id="KW-1185">Reference proteome</keyword>
<dbReference type="Proteomes" id="UP001526430">
    <property type="component" value="Unassembled WGS sequence"/>
</dbReference>
<dbReference type="InterPro" id="IPR052155">
    <property type="entry name" value="Biofilm_reg_signaling"/>
</dbReference>
<dbReference type="CDD" id="cd01948">
    <property type="entry name" value="EAL"/>
    <property type="match status" value="1"/>
</dbReference>
<accession>A0ABT3P0D3</accession>
<dbReference type="CDD" id="cd01949">
    <property type="entry name" value="GGDEF"/>
    <property type="match status" value="1"/>
</dbReference>
<feature type="domain" description="GGDEF" evidence="4">
    <location>
        <begin position="187"/>
        <end position="321"/>
    </location>
</feature>
<dbReference type="Pfam" id="PF08447">
    <property type="entry name" value="PAS_3"/>
    <property type="match status" value="1"/>
</dbReference>
<evidence type="ECO:0000259" key="4">
    <source>
        <dbReference type="PROSITE" id="PS50887"/>
    </source>
</evidence>
<dbReference type="InterPro" id="IPR000160">
    <property type="entry name" value="GGDEF_dom"/>
</dbReference>
<dbReference type="InterPro" id="IPR001610">
    <property type="entry name" value="PAC"/>
</dbReference>
<dbReference type="PROSITE" id="PS50112">
    <property type="entry name" value="PAS"/>
    <property type="match status" value="1"/>
</dbReference>
<sequence>MERVLGQLSRALAEHIEATGATQEQMLLESIEYFRGIADASPGVIWLTDPTGECIFVNHRWTEITGQDGEAAQGMGWLDRVHPEDRPAVERGFAEANAVKGHFRAEYRLLRREGEEVCWVLDTASPRFSAAGKYLGYIGAVTDVTERRLAEERALFLAYHDPLTSLANRRLLRDRLAHDLAGLRPGEGLALLCLDLDHFKAINDTLGHPAGDALLCEAAERLRDCAGPRDLVARLGGDEFAILAATDGDGLPEASLLAERALEALRRPYYLNGQPYVVSTSIGAVLAPRDGLLPDELVRHADIALYRAKRDGRDAARFFDCAMAEEAERRHGLRRSLASALEQAELSLRFQPLRRLSDDRVTGFEALLRWFPEGQDAVPPTEFIPLAEESGAIIPIGEWVLREACKAAALWPDDVRVAVNLSPVQFRSPRLLAAVREALADASLAPNRLELEVTESVLLQEDQANLDILCRLRDLGVRIVLDDFGTGYSSLAYLLRAPFDKIKVDRSFVAGLPDRRESRAIVRAIGGLGLSLGIAVTAEGVETEAQLRAVAEKGCSEAQGSLIGFPMTAREAGALLTGLRRVA</sequence>
<dbReference type="CDD" id="cd00130">
    <property type="entry name" value="PAS"/>
    <property type="match status" value="1"/>
</dbReference>
<evidence type="ECO:0000259" key="3">
    <source>
        <dbReference type="PROSITE" id="PS50883"/>
    </source>
</evidence>
<dbReference type="InterPro" id="IPR035965">
    <property type="entry name" value="PAS-like_dom_sf"/>
</dbReference>
<dbReference type="PANTHER" id="PTHR44757:SF2">
    <property type="entry name" value="BIOFILM ARCHITECTURE MAINTENANCE PROTEIN MBAA"/>
    <property type="match status" value="1"/>
</dbReference>
<evidence type="ECO:0000259" key="1">
    <source>
        <dbReference type="PROSITE" id="PS50112"/>
    </source>
</evidence>
<dbReference type="SMART" id="SM00052">
    <property type="entry name" value="EAL"/>
    <property type="match status" value="1"/>
</dbReference>
<dbReference type="EMBL" id="JAPFQI010000023">
    <property type="protein sequence ID" value="MCW8087868.1"/>
    <property type="molecule type" value="Genomic_DNA"/>
</dbReference>
<comment type="caution">
    <text evidence="5">The sequence shown here is derived from an EMBL/GenBank/DDBJ whole genome shotgun (WGS) entry which is preliminary data.</text>
</comment>
<evidence type="ECO:0000313" key="6">
    <source>
        <dbReference type="Proteomes" id="UP001526430"/>
    </source>
</evidence>
<dbReference type="InterPro" id="IPR000700">
    <property type="entry name" value="PAS-assoc_C"/>
</dbReference>